<dbReference type="KEGG" id="cne:CNI00705"/>
<name>A0A0S2LIP5_CRYD1</name>
<feature type="compositionally biased region" description="Low complexity" evidence="1">
    <location>
        <begin position="157"/>
        <end position="177"/>
    </location>
</feature>
<evidence type="ECO:0000313" key="3">
    <source>
        <dbReference type="Proteomes" id="UP000002149"/>
    </source>
</evidence>
<protein>
    <submittedName>
        <fullName evidence="2">Uncharacterized protein</fullName>
    </submittedName>
</protein>
<gene>
    <name evidence="2" type="ordered locus">CNI00705</name>
</gene>
<reference evidence="2 3" key="1">
    <citation type="journal article" date="2005" name="Science">
        <title>The genome of the basidiomycetous yeast and human pathogen Cryptococcus neoformans.</title>
        <authorList>
            <person name="Loftus B.J."/>
            <person name="Fung E."/>
            <person name="Roncaglia P."/>
            <person name="Rowley D."/>
            <person name="Amedeo P."/>
            <person name="Bruno D."/>
            <person name="Vamathevan J."/>
            <person name="Miranda M."/>
            <person name="Anderson I.J."/>
            <person name="Fraser J.A."/>
            <person name="Allen J.E."/>
            <person name="Bosdet I.E."/>
            <person name="Brent M.R."/>
            <person name="Chiu R."/>
            <person name="Doering T.L."/>
            <person name="Donlin M.J."/>
            <person name="D'Souza C.A."/>
            <person name="Fox D.S."/>
            <person name="Grinberg V."/>
            <person name="Fu J."/>
            <person name="Fukushima M."/>
            <person name="Haas B.J."/>
            <person name="Huang J.C."/>
            <person name="Janbon G."/>
            <person name="Jones S.J."/>
            <person name="Koo H.L."/>
            <person name="Krzywinski M.I."/>
            <person name="Kwon-Chung J.K."/>
            <person name="Lengeler K.B."/>
            <person name="Maiti R."/>
            <person name="Marra M.A."/>
            <person name="Marra R.E."/>
            <person name="Mathewson C.A."/>
            <person name="Mitchell T.G."/>
            <person name="Pertea M."/>
            <person name="Riggs F.R."/>
            <person name="Salzberg S.L."/>
            <person name="Schein J.E."/>
            <person name="Shvartsbeyn A."/>
            <person name="Shin H."/>
            <person name="Shumway M."/>
            <person name="Specht C.A."/>
            <person name="Suh B.B."/>
            <person name="Tenney A."/>
            <person name="Utterback T.R."/>
            <person name="Wickes B.L."/>
            <person name="Wortman J.R."/>
            <person name="Wye N.H."/>
            <person name="Kronstad J.W."/>
            <person name="Lodge J.K."/>
            <person name="Heitman J."/>
            <person name="Davis R.W."/>
            <person name="Fraser C.M."/>
            <person name="Hyman R.W."/>
        </authorList>
    </citation>
    <scope>NUCLEOTIDE SEQUENCE [LARGE SCALE GENOMIC DNA]</scope>
    <source>
        <strain evidence="3">JEC21 / ATCC MYA-565</strain>
    </source>
</reference>
<dbReference type="RefSeq" id="XP_024514400.1">
    <property type="nucleotide sequence ID" value="XM_024658727.1"/>
</dbReference>
<feature type="compositionally biased region" description="Acidic residues" evidence="1">
    <location>
        <begin position="146"/>
        <end position="156"/>
    </location>
</feature>
<dbReference type="VEuPathDB" id="FungiDB:CNI00705"/>
<evidence type="ECO:0000256" key="1">
    <source>
        <dbReference type="SAM" id="MobiDB-lite"/>
    </source>
</evidence>
<proteinExistence type="predicted"/>
<sequence length="272" mass="27835">MTLKIQRRKLTAIQKMISVKQTIPFGLLSCLALLGSIKADDSTNNTSWPDWVTNDYDCVIGCLSGFNDTITSVPQDALAQQAFDCTSSTCTGDATGNYYQTFYYIQLFYATGSIYESSDSAPDGYKHAAFTDSTDTTSEAAVSGDWGDDDTVDPTEDIAASDSASATDSAETTGSADGVDGGSATDTAALAIDTGTENGTVVTGTAADSTASGSKLSSASHTSSQSDASTASSSVAADISESGAFKTIGGDVAQRIFGAVGAMVFGGLWIGL</sequence>
<feature type="region of interest" description="Disordered" evidence="1">
    <location>
        <begin position="129"/>
        <end position="182"/>
    </location>
</feature>
<feature type="region of interest" description="Disordered" evidence="1">
    <location>
        <begin position="199"/>
        <end position="229"/>
    </location>
</feature>
<evidence type="ECO:0000313" key="2">
    <source>
        <dbReference type="EMBL" id="ALO60765.1"/>
    </source>
</evidence>
<dbReference type="InParanoid" id="A0A0S2LIP5"/>
<keyword evidence="3" id="KW-1185">Reference proteome</keyword>
<dbReference type="AlphaFoldDB" id="A0A0S2LIP5"/>
<dbReference type="GeneID" id="36393030"/>
<dbReference type="EMBL" id="AE017349">
    <property type="protein sequence ID" value="ALO60765.1"/>
    <property type="molecule type" value="Genomic_DNA"/>
</dbReference>
<dbReference type="OrthoDB" id="2576419at2759"/>
<organism evidence="2 3">
    <name type="scientific">Cryptococcus deneoformans (strain JEC21 / ATCC MYA-565)</name>
    <name type="common">Cryptococcus neoformans var. neoformans serotype D</name>
    <dbReference type="NCBI Taxonomy" id="214684"/>
    <lineage>
        <taxon>Eukaryota</taxon>
        <taxon>Fungi</taxon>
        <taxon>Dikarya</taxon>
        <taxon>Basidiomycota</taxon>
        <taxon>Agaricomycotina</taxon>
        <taxon>Tremellomycetes</taxon>
        <taxon>Tremellales</taxon>
        <taxon>Cryptococcaceae</taxon>
        <taxon>Cryptococcus</taxon>
        <taxon>Cryptococcus neoformans species complex</taxon>
    </lineage>
</organism>
<dbReference type="PaxDb" id="214684-A0A0S2LIP5"/>
<dbReference type="Proteomes" id="UP000002149">
    <property type="component" value="Chromosome 9"/>
</dbReference>
<accession>A0A0S2LIP5</accession>
<feature type="compositionally biased region" description="Polar residues" evidence="1">
    <location>
        <begin position="131"/>
        <end position="140"/>
    </location>
</feature>